<dbReference type="GO" id="GO:0097351">
    <property type="term" value="F:toxin sequestering activity"/>
    <property type="evidence" value="ECO:0007669"/>
    <property type="project" value="InterPro"/>
</dbReference>
<dbReference type="OrthoDB" id="9795766at2"/>
<organism evidence="1 2">
    <name type="scientific">Cupriavidus plantarum</name>
    <dbReference type="NCBI Taxonomy" id="942865"/>
    <lineage>
        <taxon>Bacteria</taxon>
        <taxon>Pseudomonadati</taxon>
        <taxon>Pseudomonadota</taxon>
        <taxon>Betaproteobacteria</taxon>
        <taxon>Burkholderiales</taxon>
        <taxon>Burkholderiaceae</taxon>
        <taxon>Cupriavidus</taxon>
    </lineage>
</organism>
<gene>
    <name evidence="1" type="ORF">C7419_102100</name>
</gene>
<reference evidence="1 2" key="1">
    <citation type="submission" date="2018-05" db="EMBL/GenBank/DDBJ databases">
        <title>Genomic Encyclopedia of Type Strains, Phase IV (KMG-V): Genome sequencing to study the core and pangenomes of soil and plant-associated prokaryotes.</title>
        <authorList>
            <person name="Whitman W."/>
        </authorList>
    </citation>
    <scope>NUCLEOTIDE SEQUENCE [LARGE SCALE GENOMIC DNA]</scope>
    <source>
        <strain evidence="1 2">SLV-132</strain>
    </source>
</reference>
<dbReference type="Pfam" id="PF04014">
    <property type="entry name" value="MazE_antitoxin"/>
    <property type="match status" value="1"/>
</dbReference>
<keyword evidence="2" id="KW-1185">Reference proteome</keyword>
<dbReference type="InterPro" id="IPR039052">
    <property type="entry name" value="Antitox_PemI-like"/>
</dbReference>
<evidence type="ECO:0000313" key="2">
    <source>
        <dbReference type="Proteomes" id="UP000245754"/>
    </source>
</evidence>
<dbReference type="PANTHER" id="PTHR40516">
    <property type="entry name" value="ANTITOXIN CHPS-RELATED"/>
    <property type="match status" value="1"/>
</dbReference>
<accession>A0A316EQP1</accession>
<dbReference type="InterPro" id="IPR007159">
    <property type="entry name" value="SpoVT-AbrB_dom"/>
</dbReference>
<protein>
    <submittedName>
        <fullName evidence="1">Antitoxin MazE</fullName>
    </submittedName>
</protein>
<dbReference type="Gene3D" id="2.10.260.10">
    <property type="match status" value="1"/>
</dbReference>
<evidence type="ECO:0000313" key="1">
    <source>
        <dbReference type="EMBL" id="PWK34827.1"/>
    </source>
</evidence>
<dbReference type="SUPFAM" id="SSF89447">
    <property type="entry name" value="AbrB/MazE/MraZ-like"/>
    <property type="match status" value="1"/>
</dbReference>
<dbReference type="GeneID" id="98341288"/>
<dbReference type="GO" id="GO:0003677">
    <property type="term" value="F:DNA binding"/>
    <property type="evidence" value="ECO:0007669"/>
    <property type="project" value="InterPro"/>
</dbReference>
<dbReference type="InterPro" id="IPR037914">
    <property type="entry name" value="SpoVT-AbrB_sf"/>
</dbReference>
<dbReference type="RefSeq" id="WP_109582924.1">
    <property type="nucleotide sequence ID" value="NZ_CAJPUX010000002.1"/>
</dbReference>
<dbReference type="EMBL" id="QGGT01000002">
    <property type="protein sequence ID" value="PWK34827.1"/>
    <property type="molecule type" value="Genomic_DNA"/>
</dbReference>
<dbReference type="AlphaFoldDB" id="A0A316EQP1"/>
<dbReference type="PANTHER" id="PTHR40516:SF1">
    <property type="entry name" value="ANTITOXIN CHPS-RELATED"/>
    <property type="match status" value="1"/>
</dbReference>
<sequence length="84" mass="9304">MELTVKRWGNSLALRIPSKVADQVNLTEDTVVQLDVRDGRIIVERKPTFSLDALLDELEAGAELDPLVDWGQPVGKEFGSPDET</sequence>
<comment type="caution">
    <text evidence="1">The sequence shown here is derived from an EMBL/GenBank/DDBJ whole genome shotgun (WGS) entry which is preliminary data.</text>
</comment>
<name>A0A316EQP1_9BURK</name>
<proteinExistence type="predicted"/>
<dbReference type="SMART" id="SM00966">
    <property type="entry name" value="SpoVT_AbrB"/>
    <property type="match status" value="1"/>
</dbReference>
<dbReference type="Proteomes" id="UP000245754">
    <property type="component" value="Unassembled WGS sequence"/>
</dbReference>